<dbReference type="KEGG" id="nzo:SAMEA4504057_1585"/>
<feature type="transmembrane region" description="Helical" evidence="6">
    <location>
        <begin position="6"/>
        <end position="28"/>
    </location>
</feature>
<comment type="subcellular location">
    <subcellularLocation>
        <location evidence="1">Cell membrane</location>
        <topology evidence="1">Multi-pass membrane protein</topology>
    </subcellularLocation>
</comment>
<evidence type="ECO:0000256" key="4">
    <source>
        <dbReference type="ARBA" id="ARBA00022989"/>
    </source>
</evidence>
<dbReference type="InterPro" id="IPR001123">
    <property type="entry name" value="LeuE-type"/>
</dbReference>
<evidence type="ECO:0000313" key="7">
    <source>
        <dbReference type="EMBL" id="OSI10843.1"/>
    </source>
</evidence>
<dbReference type="GO" id="GO:0015171">
    <property type="term" value="F:amino acid transmembrane transporter activity"/>
    <property type="evidence" value="ECO:0007669"/>
    <property type="project" value="TreeGrafter"/>
</dbReference>
<organism evidence="8 10">
    <name type="scientific">Neisseria zoodegmatis</name>
    <dbReference type="NCBI Taxonomy" id="326523"/>
    <lineage>
        <taxon>Bacteria</taxon>
        <taxon>Pseudomonadati</taxon>
        <taxon>Pseudomonadota</taxon>
        <taxon>Betaproteobacteria</taxon>
        <taxon>Neisseriales</taxon>
        <taxon>Neisseriaceae</taxon>
        <taxon>Neisseria</taxon>
    </lineage>
</organism>
<dbReference type="GO" id="GO:0005886">
    <property type="term" value="C:plasma membrane"/>
    <property type="evidence" value="ECO:0007669"/>
    <property type="project" value="UniProtKB-SubCell"/>
</dbReference>
<gene>
    <name evidence="8" type="primary">leuE</name>
    <name evidence="7" type="ORF">BWD10_02715</name>
    <name evidence="8" type="ORF">SAMEA4504057_01585</name>
</gene>
<evidence type="ECO:0000256" key="6">
    <source>
        <dbReference type="SAM" id="Phobius"/>
    </source>
</evidence>
<dbReference type="AlphaFoldDB" id="A0AB38DRL3"/>
<keyword evidence="9" id="KW-1185">Reference proteome</keyword>
<evidence type="ECO:0000256" key="2">
    <source>
        <dbReference type="ARBA" id="ARBA00022475"/>
    </source>
</evidence>
<accession>A0AB38DRL3</accession>
<evidence type="ECO:0000313" key="10">
    <source>
        <dbReference type="Proteomes" id="UP000215033"/>
    </source>
</evidence>
<feature type="transmembrane region" description="Helical" evidence="6">
    <location>
        <begin position="40"/>
        <end position="65"/>
    </location>
</feature>
<dbReference type="Proteomes" id="UP000215033">
    <property type="component" value="Chromosome 1"/>
</dbReference>
<dbReference type="Proteomes" id="UP000193466">
    <property type="component" value="Unassembled WGS sequence"/>
</dbReference>
<dbReference type="EMBL" id="MTBM01000003">
    <property type="protein sequence ID" value="OSI10843.1"/>
    <property type="molecule type" value="Genomic_DNA"/>
</dbReference>
<dbReference type="Pfam" id="PF01810">
    <property type="entry name" value="LysE"/>
    <property type="match status" value="1"/>
</dbReference>
<evidence type="ECO:0000256" key="1">
    <source>
        <dbReference type="ARBA" id="ARBA00004651"/>
    </source>
</evidence>
<proteinExistence type="predicted"/>
<keyword evidence="2" id="KW-1003">Cell membrane</keyword>
<keyword evidence="5 6" id="KW-0472">Membrane</keyword>
<feature type="transmembrane region" description="Helical" evidence="6">
    <location>
        <begin position="113"/>
        <end position="135"/>
    </location>
</feature>
<protein>
    <submittedName>
        <fullName evidence="8">Leucine efflux protein</fullName>
    </submittedName>
</protein>
<dbReference type="PANTHER" id="PTHR30086">
    <property type="entry name" value="ARGININE EXPORTER PROTEIN ARGO"/>
    <property type="match status" value="1"/>
</dbReference>
<feature type="transmembrane region" description="Helical" evidence="6">
    <location>
        <begin position="186"/>
        <end position="205"/>
    </location>
</feature>
<keyword evidence="3 6" id="KW-0812">Transmembrane</keyword>
<reference evidence="8 10" key="2">
    <citation type="submission" date="2017-06" db="EMBL/GenBank/DDBJ databases">
        <authorList>
            <consortium name="Pathogen Informatics"/>
        </authorList>
    </citation>
    <scope>NUCLEOTIDE SEQUENCE [LARGE SCALE GENOMIC DNA]</scope>
    <source>
        <strain evidence="8 10">NCTC12230</strain>
    </source>
</reference>
<dbReference type="EMBL" id="LT906434">
    <property type="protein sequence ID" value="SNU80074.1"/>
    <property type="molecule type" value="Genomic_DNA"/>
</dbReference>
<evidence type="ECO:0000313" key="9">
    <source>
        <dbReference type="Proteomes" id="UP000193466"/>
    </source>
</evidence>
<dbReference type="RefSeq" id="WP_085362934.1">
    <property type="nucleotide sequence ID" value="NZ_LT906434.1"/>
</dbReference>
<dbReference type="PANTHER" id="PTHR30086:SF20">
    <property type="entry name" value="ARGININE EXPORTER PROTEIN ARGO-RELATED"/>
    <property type="match status" value="1"/>
</dbReference>
<feature type="transmembrane region" description="Helical" evidence="6">
    <location>
        <begin position="71"/>
        <end position="92"/>
    </location>
</feature>
<evidence type="ECO:0000256" key="3">
    <source>
        <dbReference type="ARBA" id="ARBA00022692"/>
    </source>
</evidence>
<evidence type="ECO:0000256" key="5">
    <source>
        <dbReference type="ARBA" id="ARBA00023136"/>
    </source>
</evidence>
<evidence type="ECO:0000313" key="8">
    <source>
        <dbReference type="EMBL" id="SNU80074.1"/>
    </source>
</evidence>
<sequence>MNTATLFYFFLSSILIAALPGPAMMLVIQGAVKGGWRAGLAVTLGILAADAVLLAAVCVGLGGLMAASPKILFAMNAAAALYLLYLGARSLYEIRSIRGGLVESGGNTGWKTGFFVTIINPKTIIFLLAYFPQFIEPSAPLSETAQLLVLSALFLLAVAAVMLVYTQAAHVARNYLARPIARRVMALVFGLLLVYIGAEGLISLFV</sequence>
<keyword evidence="4 6" id="KW-1133">Transmembrane helix</keyword>
<name>A0AB38DRL3_9NEIS</name>
<feature type="transmembrane region" description="Helical" evidence="6">
    <location>
        <begin position="147"/>
        <end position="165"/>
    </location>
</feature>
<reference evidence="7 9" key="1">
    <citation type="submission" date="2017-01" db="EMBL/GenBank/DDBJ databases">
        <authorList>
            <person name="Wolfgang W.J."/>
            <person name="Cole J."/>
            <person name="Wroblewski D."/>
            <person name="Mcginnis J."/>
            <person name="Musser K.A."/>
        </authorList>
    </citation>
    <scope>NUCLEOTIDE SEQUENCE [LARGE SCALE GENOMIC DNA]</scope>
    <source>
        <strain evidence="7 9">DSM 21643</strain>
    </source>
</reference>